<evidence type="ECO:0000313" key="2">
    <source>
        <dbReference type="EMBL" id="KAB2570603.1"/>
    </source>
</evidence>
<dbReference type="Pfam" id="PF12417">
    <property type="entry name" value="DUF3669"/>
    <property type="match status" value="1"/>
</dbReference>
<evidence type="ECO:0000259" key="1">
    <source>
        <dbReference type="Pfam" id="PF12417"/>
    </source>
</evidence>
<feature type="domain" description="DUF3669" evidence="1">
    <location>
        <begin position="306"/>
        <end position="372"/>
    </location>
</feature>
<accession>A0A5N5CZ20</accession>
<comment type="caution">
    <text evidence="2">The sequence shown here is derived from an EMBL/GenBank/DDBJ whole genome shotgun (WGS) entry which is preliminary data.</text>
</comment>
<dbReference type="AlphaFoldDB" id="A0A5N5CZ20"/>
<sequence length="408" mass="46269">MNLRRKDIADDLLLLDVLENEDADAEFEENLSLEQQLGRLLSTRSKSSTTCSFTAQQQAAFDESSYRLIGWGACGAIYAKDGSSHVLKLAKTDDLQLWNDYLMHTRVWEALAQVPDISGEVRVPEPTFYVPKDEQGWWAKRLPMFPTQDIAVNLPTAVLCTERIYPLPILVRHKLIEKFCAPRNRRKALQSLGNKDCLVRVYLGSRGGKSNSLFFSLRNFKLHLNQMLELEMNTFELAGCMAGALAAMHWKAKIDARDVEFVLGTAPIAYPAKPLTSVELANMEPNTYTEMRVFTGLSYVQRATHLWVLDFNQCQPISMDEAGVSQAVDAYMINDPYYPRSPVEDDDGHDSGLWSAFAIRYIRISDRILRKNPELRSLPRLFIKKVMAEQAEKVKRQEKLVATTGEAP</sequence>
<dbReference type="PANTHER" id="PTHR40780">
    <property type="entry name" value="DUF3669 DOMAIN-CONTAINING PROTEIN"/>
    <property type="match status" value="1"/>
</dbReference>
<evidence type="ECO:0000313" key="3">
    <source>
        <dbReference type="Proteomes" id="UP000325902"/>
    </source>
</evidence>
<keyword evidence="3" id="KW-1185">Reference proteome</keyword>
<reference evidence="2 3" key="1">
    <citation type="journal article" date="2019" name="Sci. Rep.">
        <title>A multi-omics analysis of the grapevine pathogen Lasiodiplodia theobromae reveals that temperature affects the expression of virulence- and pathogenicity-related genes.</title>
        <authorList>
            <person name="Felix C."/>
            <person name="Meneses R."/>
            <person name="Goncalves M.F.M."/>
            <person name="Tilleman L."/>
            <person name="Duarte A.S."/>
            <person name="Jorrin-Novo J.V."/>
            <person name="Van de Peer Y."/>
            <person name="Deforce D."/>
            <person name="Van Nieuwerburgh F."/>
            <person name="Esteves A.C."/>
            <person name="Alves A."/>
        </authorList>
    </citation>
    <scope>NUCLEOTIDE SEQUENCE [LARGE SCALE GENOMIC DNA]</scope>
    <source>
        <strain evidence="2 3">LA-SOL3</strain>
    </source>
</reference>
<dbReference type="PANTHER" id="PTHR40780:SF2">
    <property type="entry name" value="DUF3669 DOMAIN-CONTAINING PROTEIN"/>
    <property type="match status" value="1"/>
</dbReference>
<organism evidence="2 3">
    <name type="scientific">Lasiodiplodia theobromae</name>
    <dbReference type="NCBI Taxonomy" id="45133"/>
    <lineage>
        <taxon>Eukaryota</taxon>
        <taxon>Fungi</taxon>
        <taxon>Dikarya</taxon>
        <taxon>Ascomycota</taxon>
        <taxon>Pezizomycotina</taxon>
        <taxon>Dothideomycetes</taxon>
        <taxon>Dothideomycetes incertae sedis</taxon>
        <taxon>Botryosphaeriales</taxon>
        <taxon>Botryosphaeriaceae</taxon>
        <taxon>Lasiodiplodia</taxon>
    </lineage>
</organism>
<gene>
    <name evidence="2" type="ORF">DBV05_g10727</name>
</gene>
<proteinExistence type="predicted"/>
<dbReference type="OrthoDB" id="2993351at2759"/>
<dbReference type="Proteomes" id="UP000325902">
    <property type="component" value="Unassembled WGS sequence"/>
</dbReference>
<name>A0A5N5CZ20_9PEZI</name>
<protein>
    <recommendedName>
        <fullName evidence="1">DUF3669 domain-containing protein</fullName>
    </recommendedName>
</protein>
<dbReference type="EMBL" id="VCHE01000129">
    <property type="protein sequence ID" value="KAB2570603.1"/>
    <property type="molecule type" value="Genomic_DNA"/>
</dbReference>
<dbReference type="InterPro" id="IPR022137">
    <property type="entry name" value="Znf_prot_DUF3669"/>
</dbReference>